<evidence type="ECO:0000313" key="3">
    <source>
        <dbReference type="EMBL" id="SFJ57342.1"/>
    </source>
</evidence>
<feature type="region of interest" description="Disordered" evidence="2">
    <location>
        <begin position="1"/>
        <end position="102"/>
    </location>
</feature>
<dbReference type="EMBL" id="FORH01000004">
    <property type="protein sequence ID" value="SFJ57342.1"/>
    <property type="molecule type" value="Genomic_DNA"/>
</dbReference>
<feature type="coiled-coil region" evidence="1">
    <location>
        <begin position="141"/>
        <end position="171"/>
    </location>
</feature>
<keyword evidence="4" id="KW-1185">Reference proteome</keyword>
<proteinExistence type="predicted"/>
<dbReference type="OrthoDB" id="7659420at2"/>
<accession>A0A1I3SH09</accession>
<sequence>MSGDKETPKKTVENEAEDIQEQEVATEEATTIAESDMVGDPMKDATEVSETEALADEQESANHEEPEDESTLVSEEALEEAPETEDAVISEAPPPPPPAPQAVKRGGFVPMVLGGVVCLALGYAGAQFVKPSGWPFPGTNTEELSQKVTELEAQLADLKSATAEISGAQETANATLRSDLEAELTAMDPSAQLAALGEKLGGFEDRMTEIEARPVAEAIVSPEATAAYERQLTQMQDLLNSEIARLETAKEKSIAEETAARIATNKARLQAQVDGGEPFAEVLAEMDTEVPAALSAAAGEGIPSVSSLQEGYATAARAALVAASKAAYDAGEQGWFQTALRTQLGLRSTTPKEGDGADAVLSRAEQSVRDGLFAKAIATLDSLPEAGKAEMQGWIAQAQKRVDVMTALDEFLGQ</sequence>
<dbReference type="Proteomes" id="UP000199630">
    <property type="component" value="Unassembled WGS sequence"/>
</dbReference>
<dbReference type="AlphaFoldDB" id="A0A1I3SH09"/>
<gene>
    <name evidence="3" type="ORF">SAMN04487991_2448</name>
</gene>
<feature type="compositionally biased region" description="Basic and acidic residues" evidence="2">
    <location>
        <begin position="1"/>
        <end position="13"/>
    </location>
</feature>
<evidence type="ECO:0000256" key="2">
    <source>
        <dbReference type="SAM" id="MobiDB-lite"/>
    </source>
</evidence>
<protein>
    <submittedName>
        <fullName evidence="3">Uncharacterized conserved protein</fullName>
    </submittedName>
</protein>
<dbReference type="STRING" id="588602.SAMN04487991_2448"/>
<name>A0A1I3SH09_9RHOB</name>
<feature type="compositionally biased region" description="Acidic residues" evidence="2">
    <location>
        <begin position="47"/>
        <end position="88"/>
    </location>
</feature>
<reference evidence="4" key="1">
    <citation type="submission" date="2016-10" db="EMBL/GenBank/DDBJ databases">
        <authorList>
            <person name="Varghese N."/>
            <person name="Submissions S."/>
        </authorList>
    </citation>
    <scope>NUCLEOTIDE SEQUENCE [LARGE SCALE GENOMIC DNA]</scope>
    <source>
        <strain evidence="4">DSM 26471</strain>
    </source>
</reference>
<organism evidence="3 4">
    <name type="scientific">Celeribacter neptunius</name>
    <dbReference type="NCBI Taxonomy" id="588602"/>
    <lineage>
        <taxon>Bacteria</taxon>
        <taxon>Pseudomonadati</taxon>
        <taxon>Pseudomonadota</taxon>
        <taxon>Alphaproteobacteria</taxon>
        <taxon>Rhodobacterales</taxon>
        <taxon>Roseobacteraceae</taxon>
        <taxon>Celeribacter</taxon>
    </lineage>
</organism>
<evidence type="ECO:0000313" key="4">
    <source>
        <dbReference type="Proteomes" id="UP000199630"/>
    </source>
</evidence>
<keyword evidence="1" id="KW-0175">Coiled coil</keyword>
<dbReference type="RefSeq" id="WP_090060974.1">
    <property type="nucleotide sequence ID" value="NZ_FORH01000004.1"/>
</dbReference>
<evidence type="ECO:0000256" key="1">
    <source>
        <dbReference type="SAM" id="Coils"/>
    </source>
</evidence>
<feature type="compositionally biased region" description="Acidic residues" evidence="2">
    <location>
        <begin position="14"/>
        <end position="26"/>
    </location>
</feature>